<dbReference type="SUPFAM" id="SSF52266">
    <property type="entry name" value="SGNH hydrolase"/>
    <property type="match status" value="1"/>
</dbReference>
<dbReference type="PANTHER" id="PTHR30383:SF5">
    <property type="entry name" value="SGNH HYDROLASE-TYPE ESTERASE DOMAIN-CONTAINING PROTEIN"/>
    <property type="match status" value="1"/>
</dbReference>
<gene>
    <name evidence="3" type="ORF">QTN89_08620</name>
</gene>
<proteinExistence type="predicted"/>
<evidence type="ECO:0000313" key="3">
    <source>
        <dbReference type="EMBL" id="MDM4015488.1"/>
    </source>
</evidence>
<dbReference type="Gene3D" id="3.40.50.1110">
    <property type="entry name" value="SGNH hydrolase"/>
    <property type="match status" value="1"/>
</dbReference>
<name>A0ABT7PGK5_9BACT</name>
<protein>
    <recommendedName>
        <fullName evidence="5">GDSL-like Lipase/Acylhydrolase</fullName>
    </recommendedName>
</protein>
<feature type="transmembrane region" description="Helical" evidence="2">
    <location>
        <begin position="32"/>
        <end position="55"/>
    </location>
</feature>
<dbReference type="EMBL" id="JASZZN010000005">
    <property type="protein sequence ID" value="MDM4015488.1"/>
    <property type="molecule type" value="Genomic_DNA"/>
</dbReference>
<feature type="region of interest" description="Disordered" evidence="1">
    <location>
        <begin position="1"/>
        <end position="21"/>
    </location>
</feature>
<evidence type="ECO:0000256" key="1">
    <source>
        <dbReference type="SAM" id="MobiDB-lite"/>
    </source>
</evidence>
<dbReference type="PANTHER" id="PTHR30383">
    <property type="entry name" value="THIOESTERASE 1/PROTEASE 1/LYSOPHOSPHOLIPASE L1"/>
    <property type="match status" value="1"/>
</dbReference>
<accession>A0ABT7PGK5</accession>
<evidence type="ECO:0008006" key="5">
    <source>
        <dbReference type="Google" id="ProtNLM"/>
    </source>
</evidence>
<dbReference type="RefSeq" id="WP_289162984.1">
    <property type="nucleotide sequence ID" value="NZ_JASZZN010000005.1"/>
</dbReference>
<sequence>MAIGNKSAEDQPAALTPRESPLVSHRSRRRRWFRLAGIVLAILPFVVAEVTLRWFDRGPTVDLSSDPIFDTSAQRPLFSFDRAEGRYHIDSSRYQFFRPASFTAVKPHGTRRMFVLGGSTVQGRPYETETAFPKWSELRLKAAMPNVDWEVVNCGGVSYASYRVAIILQEVLRYEPDVIVLYCGHNEFLEERSYNTLSPGEGFLQSVVSCSKLIDAFRRVVKGDNATPGRQNSSAQKLTSDAVTRLDLVDGMRRYNRAPRWRVAVAEHYLQTMRRMIIACQQAGIPLILCVPAADLVATPPFKVTLADGVDANRFAEFWDRATDIALSEPERLEACRRCLELDQDHAGAHFIAGSLHWQAGRSRLAKEHLTAARDTDVCPLRATTPLITGLRKLAQTLDVETIDCPLRFDRQNKLGHRLPDGIPDPSLFVDHVHPSISGHQMIGEDIANRVLQLLNCTADSDAEANYHELAQEQLRSLDETYFNRAKQRLEGLQNWAAGRAGKLSL</sequence>
<evidence type="ECO:0000313" key="4">
    <source>
        <dbReference type="Proteomes" id="UP001239462"/>
    </source>
</evidence>
<keyword evidence="4" id="KW-1185">Reference proteome</keyword>
<evidence type="ECO:0000256" key="2">
    <source>
        <dbReference type="SAM" id="Phobius"/>
    </source>
</evidence>
<keyword evidence="2" id="KW-1133">Transmembrane helix</keyword>
<keyword evidence="2" id="KW-0472">Membrane</keyword>
<dbReference type="Proteomes" id="UP001239462">
    <property type="component" value="Unassembled WGS sequence"/>
</dbReference>
<dbReference type="InterPro" id="IPR051532">
    <property type="entry name" value="Ester_Hydrolysis_Enzymes"/>
</dbReference>
<reference evidence="3 4" key="1">
    <citation type="submission" date="2023-06" db="EMBL/GenBank/DDBJ databases">
        <title>Roseiconus lacunae JC819 isolated from Gulf of Mannar region, Tamil Nadu.</title>
        <authorList>
            <person name="Pk S."/>
            <person name="Ch S."/>
            <person name="Ch V.R."/>
        </authorList>
    </citation>
    <scope>NUCLEOTIDE SEQUENCE [LARGE SCALE GENOMIC DNA]</scope>
    <source>
        <strain evidence="3 4">JC819</strain>
    </source>
</reference>
<comment type="caution">
    <text evidence="3">The sequence shown here is derived from an EMBL/GenBank/DDBJ whole genome shotgun (WGS) entry which is preliminary data.</text>
</comment>
<organism evidence="3 4">
    <name type="scientific">Roseiconus lacunae</name>
    <dbReference type="NCBI Taxonomy" id="2605694"/>
    <lineage>
        <taxon>Bacteria</taxon>
        <taxon>Pseudomonadati</taxon>
        <taxon>Planctomycetota</taxon>
        <taxon>Planctomycetia</taxon>
        <taxon>Pirellulales</taxon>
        <taxon>Pirellulaceae</taxon>
        <taxon>Roseiconus</taxon>
    </lineage>
</organism>
<keyword evidence="2" id="KW-0812">Transmembrane</keyword>
<dbReference type="InterPro" id="IPR036514">
    <property type="entry name" value="SGNH_hydro_sf"/>
</dbReference>